<feature type="domain" description="ASCH" evidence="1">
    <location>
        <begin position="5"/>
        <end position="114"/>
    </location>
</feature>
<dbReference type="SMART" id="SM01022">
    <property type="entry name" value="ASCH"/>
    <property type="match status" value="1"/>
</dbReference>
<reference evidence="2 3" key="1">
    <citation type="journal article" date="2019" name="Int. J. Syst. Evol. Microbiol.">
        <title>The Global Catalogue of Microorganisms (GCM) 10K type strain sequencing project: providing services to taxonomists for standard genome sequencing and annotation.</title>
        <authorList>
            <consortium name="The Broad Institute Genomics Platform"/>
            <consortium name="The Broad Institute Genome Sequencing Center for Infectious Disease"/>
            <person name="Wu L."/>
            <person name="Ma J."/>
        </authorList>
    </citation>
    <scope>NUCLEOTIDE SEQUENCE [LARGE SCALE GENOMIC DNA]</scope>
    <source>
        <strain evidence="2 3">JCM 12662</strain>
    </source>
</reference>
<dbReference type="SUPFAM" id="SSF88697">
    <property type="entry name" value="PUA domain-like"/>
    <property type="match status" value="1"/>
</dbReference>
<gene>
    <name evidence="2" type="ORF">GCM10008932_22940</name>
</gene>
<protein>
    <submittedName>
        <fullName evidence="2">ASCH domain-containing protein</fullName>
    </submittedName>
</protein>
<evidence type="ECO:0000259" key="1">
    <source>
        <dbReference type="SMART" id="SM01022"/>
    </source>
</evidence>
<dbReference type="Gene3D" id="2.30.130.30">
    <property type="entry name" value="Hypothetical protein"/>
    <property type="match status" value="1"/>
</dbReference>
<dbReference type="Pfam" id="PF04266">
    <property type="entry name" value="ASCH"/>
    <property type="match status" value="1"/>
</dbReference>
<dbReference type="InterPro" id="IPR016645">
    <property type="entry name" value="UCP016134"/>
</dbReference>
<dbReference type="InterPro" id="IPR007374">
    <property type="entry name" value="ASCH_domain"/>
</dbReference>
<accession>A0ABN0XRJ4</accession>
<organism evidence="2 3">
    <name type="scientific">Alkalibacterium iburiense</name>
    <dbReference type="NCBI Taxonomy" id="290589"/>
    <lineage>
        <taxon>Bacteria</taxon>
        <taxon>Bacillati</taxon>
        <taxon>Bacillota</taxon>
        <taxon>Bacilli</taxon>
        <taxon>Lactobacillales</taxon>
        <taxon>Carnobacteriaceae</taxon>
        <taxon>Alkalibacterium</taxon>
    </lineage>
</organism>
<evidence type="ECO:0000313" key="2">
    <source>
        <dbReference type="EMBL" id="GAA0370926.1"/>
    </source>
</evidence>
<dbReference type="Proteomes" id="UP001501166">
    <property type="component" value="Unassembled WGS sequence"/>
</dbReference>
<evidence type="ECO:0000313" key="3">
    <source>
        <dbReference type="Proteomes" id="UP001501166"/>
    </source>
</evidence>
<dbReference type="EMBL" id="BAAACW010000156">
    <property type="protein sequence ID" value="GAA0370926.1"/>
    <property type="molecule type" value="Genomic_DNA"/>
</dbReference>
<sequence length="114" mass="13172">MNHTMGLYDDPFEKIIARTKLIEIRLWDDKRRRLKVGDTITFTKLPNPSEQATVRVIALDLFPTFRDLYETLPPQILGANGESVDYLVQSTYDTYTPEQEKEFGAVAIHIELLD</sequence>
<comment type="caution">
    <text evidence="2">The sequence shown here is derived from an EMBL/GenBank/DDBJ whole genome shotgun (WGS) entry which is preliminary data.</text>
</comment>
<dbReference type="CDD" id="cd06555">
    <property type="entry name" value="ASCH_PF0470_like"/>
    <property type="match status" value="1"/>
</dbReference>
<name>A0ABN0XRJ4_9LACT</name>
<dbReference type="RefSeq" id="WP_343756765.1">
    <property type="nucleotide sequence ID" value="NZ_BAAACW010000156.1"/>
</dbReference>
<keyword evidence="3" id="KW-1185">Reference proteome</keyword>
<proteinExistence type="predicted"/>
<dbReference type="InterPro" id="IPR015947">
    <property type="entry name" value="PUA-like_sf"/>
</dbReference>
<dbReference type="PIRSF" id="PIRSF016134">
    <property type="entry name" value="UCP016134"/>
    <property type="match status" value="1"/>
</dbReference>